<comment type="caution">
    <text evidence="2">The sequence shown here is derived from an EMBL/GenBank/DDBJ whole genome shotgun (WGS) entry which is preliminary data.</text>
</comment>
<protein>
    <submittedName>
        <fullName evidence="2">Uncharacterized protein</fullName>
    </submittedName>
</protein>
<keyword evidence="1" id="KW-1133">Transmembrane helix</keyword>
<dbReference type="HOGENOM" id="CLU_013814_0_0_1"/>
<keyword evidence="1" id="KW-0812">Transmembrane</keyword>
<proteinExistence type="predicted"/>
<evidence type="ECO:0000313" key="3">
    <source>
        <dbReference type="Proteomes" id="UP000015530"/>
    </source>
</evidence>
<feature type="transmembrane region" description="Helical" evidence="1">
    <location>
        <begin position="525"/>
        <end position="546"/>
    </location>
</feature>
<evidence type="ECO:0000256" key="1">
    <source>
        <dbReference type="SAM" id="Phobius"/>
    </source>
</evidence>
<dbReference type="Proteomes" id="UP000015530">
    <property type="component" value="Unassembled WGS sequence"/>
</dbReference>
<sequence length="695" mass="77421">MAHKAFELQAGYVILDLPNFCDLTRYGHITEDEDEALCKEEARRLVKIANTDSPVRLQGKEDMLGPADAKGYSRLHWLGHRLIQALQICQHDALLVMVENLNWYSTHLACAKTQAQILADFDPTLGQERFSGSQSLAGEEYNRCYHAMVNYLTAVLVRVILQSIRGDYWINNIIAVIARISAKMKVIGNDLLTAVEQTLQNGREARARIKKDEERNSEYLPKDLDDALLDDTEARKPITSQAGRARKYFMEKDLIHTAITDMLTNSLAAFAVSNPLAPGIDEFESSITLYESLTTTEQILLCEQRDGGIGAASGVGVTRAFTAGFQVCLGTWETLEQEPTIHGSTRWTSIQWRSSVVDDKGKLKPENRRGAVKLGSMRRVIAATVPYAMISGTFSASLHTLIDRILFSSGQDSRYALLLVEQPKIICSAVLRTSQYESRRPAEKENDDACPVSETFMLQKRAVGHEEPSESSDAYAQTISWALMKRKREPKLSDREEAKEALDTVLEEYVKWVIDDNAIIISCKWYAWGTLLICALLVVGGLAVGFSLGERINGVDPFNISVFCWVLAGFVLLVAKAIRVENWPWSRFLRGQVTCRSISEVVAVSGVDAQLLIALLLRIDSQTYLRTRGPFNVMFLRHTDDIEGGFSIDVPIKIETAIEGGWIPIKILGDAGTGILFLSAHSWSPYNLKGSHVIV</sequence>
<organism evidence="2 3">
    <name type="scientific">Colletotrichum gloeosporioides (strain Cg-14)</name>
    <name type="common">Anthracnose fungus</name>
    <name type="synonym">Glomerella cingulata</name>
    <dbReference type="NCBI Taxonomy" id="1237896"/>
    <lineage>
        <taxon>Eukaryota</taxon>
        <taxon>Fungi</taxon>
        <taxon>Dikarya</taxon>
        <taxon>Ascomycota</taxon>
        <taxon>Pezizomycotina</taxon>
        <taxon>Sordariomycetes</taxon>
        <taxon>Hypocreomycetidae</taxon>
        <taxon>Glomerellales</taxon>
        <taxon>Glomerellaceae</taxon>
        <taxon>Colletotrichum</taxon>
        <taxon>Colletotrichum gloeosporioides species complex</taxon>
    </lineage>
</organism>
<keyword evidence="1" id="KW-0472">Membrane</keyword>
<evidence type="ECO:0000313" key="2">
    <source>
        <dbReference type="EMBL" id="EQB52815.1"/>
    </source>
</evidence>
<accession>T0LWN2</accession>
<dbReference type="OMA" id="FCWALAG"/>
<dbReference type="STRING" id="1237896.T0LWN2"/>
<dbReference type="OrthoDB" id="5419219at2759"/>
<name>T0LWN2_COLGC</name>
<reference evidence="3" key="1">
    <citation type="journal article" date="2013" name="Mol. Plant Microbe Interact.">
        <title>Global aspects of pacC regulation of pathogenicity genes in Colletotrichum gloeosporioides as revealed by transcriptome analysis.</title>
        <authorList>
            <person name="Alkan N."/>
            <person name="Meng X."/>
            <person name="Friedlander G."/>
            <person name="Reuveni E."/>
            <person name="Sukno S."/>
            <person name="Sherman A."/>
            <person name="Thon M."/>
            <person name="Fluhr R."/>
            <person name="Prusky D."/>
        </authorList>
    </citation>
    <scope>NUCLEOTIDE SEQUENCE [LARGE SCALE GENOMIC DNA]</scope>
    <source>
        <strain evidence="3">Cg-14</strain>
    </source>
</reference>
<dbReference type="AlphaFoldDB" id="T0LWN2"/>
<dbReference type="EMBL" id="AMYD01001506">
    <property type="protein sequence ID" value="EQB52815.1"/>
    <property type="molecule type" value="Genomic_DNA"/>
</dbReference>
<gene>
    <name evidence="2" type="ORF">CGLO_07505</name>
</gene>
<feature type="transmembrane region" description="Helical" evidence="1">
    <location>
        <begin position="558"/>
        <end position="578"/>
    </location>
</feature>